<dbReference type="Pfam" id="PF00326">
    <property type="entry name" value="Peptidase_S9"/>
    <property type="match status" value="1"/>
</dbReference>
<dbReference type="InterPro" id="IPR029058">
    <property type="entry name" value="AB_hydrolase_fold"/>
</dbReference>
<proteinExistence type="predicted"/>
<keyword evidence="1" id="KW-0378">Hydrolase</keyword>
<dbReference type="AlphaFoldDB" id="F4QNK9"/>
<feature type="domain" description="Peptidase S9 prolyl oligopeptidase catalytic" evidence="3">
    <location>
        <begin position="456"/>
        <end position="665"/>
    </location>
</feature>
<dbReference type="EMBL" id="GL883078">
    <property type="protein sequence ID" value="EGF90917.1"/>
    <property type="molecule type" value="Genomic_DNA"/>
</dbReference>
<dbReference type="HOGENOM" id="CLU_008615_3_1_5"/>
<dbReference type="Gene3D" id="3.40.50.1820">
    <property type="entry name" value="alpha/beta hydrolase"/>
    <property type="match status" value="1"/>
</dbReference>
<keyword evidence="5" id="KW-1185">Reference proteome</keyword>
<dbReference type="GO" id="GO:0004252">
    <property type="term" value="F:serine-type endopeptidase activity"/>
    <property type="evidence" value="ECO:0007669"/>
    <property type="project" value="TreeGrafter"/>
</dbReference>
<dbReference type="GO" id="GO:0006508">
    <property type="term" value="P:proteolysis"/>
    <property type="evidence" value="ECO:0007669"/>
    <property type="project" value="InterPro"/>
</dbReference>
<gene>
    <name evidence="4" type="ORF">ABI_23290</name>
</gene>
<feature type="signal peptide" evidence="2">
    <location>
        <begin position="1"/>
        <end position="25"/>
    </location>
</feature>
<dbReference type="eggNOG" id="COG1506">
    <property type="taxonomic scope" value="Bacteria"/>
</dbReference>
<sequence>MNRRALLGATSSVLALALVPRSAAAQSASTPPPLITFTQPAYVYDIALSPDGKRVAAVTRDGATDNKVLVVFDVGSPDSTRILLGDGKVRGLFWGDLEHVVLLSSSTMDLPIFRNKQEISFAQSINVKTSDVKVFFTNQPDITTSTGSVMAKAGKFYPIAYPPIARIKVDGEYRVTASNVRLADTFDLSLFSFSMGSAIGKLMTQGSNGTDGFVITPDGRVVAKSAFELRSEEWVLAHNTALAEGKQKFNPVYRTKGEVLERPNLIGLGRDGTSVVIAINNPQADGAQYHEISADGALSEALSSPNATGPISPLFHPTTFRLAGFAYHTDTLHYDYFDPGMKKVHEALPKVLGDGYRTYPVSHAEDPRKMIVRSEGNGDAGSYYFVDLTTGDGAHLASDYPELPEEWVTEKQVISYPAADGLTIDAYLTLPPMRSGQNLPLVVLPHGGPQARDYADFDWQAQALASRGYAVLQPNFRGSSGYGQAFVEKGYGEWGRKMQTDLSDGVRHLTGKGIIDPSRVAILGASYGGYAAMAGATLDAGVYRCAVAIAGVSDLEAMIAWEEIDSGSSKSTTVRYWNRFMGDKAGWAEVSPARQASKAYCPILLLHGTDDTVVPIDQSRRMEKALKAAGKPVEFITYKGQDHWETIGSHRIEMMNAAVAFLEKHNPA</sequence>
<name>F4QNK9_9CAUL</name>
<dbReference type="PANTHER" id="PTHR42776:SF27">
    <property type="entry name" value="DIPEPTIDYL PEPTIDASE FAMILY MEMBER 6"/>
    <property type="match status" value="1"/>
</dbReference>
<evidence type="ECO:0000256" key="2">
    <source>
        <dbReference type="SAM" id="SignalP"/>
    </source>
</evidence>
<dbReference type="PANTHER" id="PTHR42776">
    <property type="entry name" value="SERINE PEPTIDASE S9 FAMILY MEMBER"/>
    <property type="match status" value="1"/>
</dbReference>
<reference evidence="5" key="1">
    <citation type="submission" date="2011-03" db="EMBL/GenBank/DDBJ databases">
        <title>Draft genome sequence of Brevundimonas diminuta.</title>
        <authorList>
            <person name="Brown P.J.B."/>
            <person name="Buechlein A."/>
            <person name="Hemmerich C."/>
            <person name="Brun Y.V."/>
        </authorList>
    </citation>
    <scope>NUCLEOTIDE SEQUENCE [LARGE SCALE GENOMIC DNA]</scope>
    <source>
        <strain evidence="5">C19</strain>
    </source>
</reference>
<dbReference type="Proteomes" id="UP000006512">
    <property type="component" value="Unassembled WGS sequence"/>
</dbReference>
<accession>F4QNK9</accession>
<dbReference type="SUPFAM" id="SSF82171">
    <property type="entry name" value="DPP6 N-terminal domain-like"/>
    <property type="match status" value="1"/>
</dbReference>
<organism evidence="4 5">
    <name type="scientific">Asticcacaulis biprosthecium C19</name>
    <dbReference type="NCBI Taxonomy" id="715226"/>
    <lineage>
        <taxon>Bacteria</taxon>
        <taxon>Pseudomonadati</taxon>
        <taxon>Pseudomonadota</taxon>
        <taxon>Alphaproteobacteria</taxon>
        <taxon>Caulobacterales</taxon>
        <taxon>Caulobacteraceae</taxon>
        <taxon>Asticcacaulis</taxon>
    </lineage>
</organism>
<evidence type="ECO:0000313" key="4">
    <source>
        <dbReference type="EMBL" id="EGF90917.1"/>
    </source>
</evidence>
<dbReference type="STRING" id="715226.ABI_23290"/>
<evidence type="ECO:0000313" key="5">
    <source>
        <dbReference type="Proteomes" id="UP000006512"/>
    </source>
</evidence>
<dbReference type="SUPFAM" id="SSF53474">
    <property type="entry name" value="alpha/beta-Hydrolases"/>
    <property type="match status" value="1"/>
</dbReference>
<evidence type="ECO:0000256" key="1">
    <source>
        <dbReference type="ARBA" id="ARBA00022801"/>
    </source>
</evidence>
<dbReference type="InterPro" id="IPR001375">
    <property type="entry name" value="Peptidase_S9_cat"/>
</dbReference>
<protein>
    <submittedName>
        <fullName evidence="4">Prolyl oligopeptidase family protein</fullName>
    </submittedName>
</protein>
<keyword evidence="2" id="KW-0732">Signal</keyword>
<evidence type="ECO:0000259" key="3">
    <source>
        <dbReference type="Pfam" id="PF00326"/>
    </source>
</evidence>
<feature type="chain" id="PRO_5003320996" evidence="2">
    <location>
        <begin position="26"/>
        <end position="668"/>
    </location>
</feature>